<sequence length="290" mass="32608">MPRCSGARGDTVDVYWIGLDKYGGCDGLIKVVGERYLCEEDWEVVESTKDERTKVQRLVSRALRRWVLAQYEGVEGKELAFGKDDKGKPYLRGSRTGVEFNVTHTPSVASVCVGRDRAVGVDAETTSRRTKGGVERIAKRWFSQRELSKLEDMDSPGGTSEVPRMRRFYRLWTLKEAFLKATGLGISSGISLRRCAFDFEDEEVETGESISTKIRFEILGGERGGSDNPVPPEPTLLGEDWGFATFEPRRGDIISLCWRRKEDESAQETKDTLVRPFICTITPEGEITSM</sequence>
<evidence type="ECO:0000259" key="3">
    <source>
        <dbReference type="Pfam" id="PF01648"/>
    </source>
</evidence>
<organism evidence="4 5">
    <name type="scientific">Chloropicon primus</name>
    <dbReference type="NCBI Taxonomy" id="1764295"/>
    <lineage>
        <taxon>Eukaryota</taxon>
        <taxon>Viridiplantae</taxon>
        <taxon>Chlorophyta</taxon>
        <taxon>Chloropicophyceae</taxon>
        <taxon>Chloropicales</taxon>
        <taxon>Chloropicaceae</taxon>
        <taxon>Chloropicon</taxon>
    </lineage>
</organism>
<dbReference type="STRING" id="1764295.A0A5B8MWF7"/>
<dbReference type="GO" id="GO:0000287">
    <property type="term" value="F:magnesium ion binding"/>
    <property type="evidence" value="ECO:0007669"/>
    <property type="project" value="InterPro"/>
</dbReference>
<evidence type="ECO:0000313" key="4">
    <source>
        <dbReference type="EMBL" id="QDZ24691.1"/>
    </source>
</evidence>
<keyword evidence="5" id="KW-1185">Reference proteome</keyword>
<dbReference type="GO" id="GO:0019878">
    <property type="term" value="P:lysine biosynthetic process via aminoadipic acid"/>
    <property type="evidence" value="ECO:0007669"/>
    <property type="project" value="TreeGrafter"/>
</dbReference>
<accession>A0A5B8MWF7</accession>
<proteinExistence type="predicted"/>
<dbReference type="InterPro" id="IPR008278">
    <property type="entry name" value="4-PPantetheinyl_Trfase_dom"/>
</dbReference>
<dbReference type="EC" id="2.7.8.7" evidence="1"/>
<dbReference type="Gene3D" id="3.90.470.20">
    <property type="entry name" value="4'-phosphopantetheinyl transferase domain"/>
    <property type="match status" value="2"/>
</dbReference>
<dbReference type="AlphaFoldDB" id="A0A5B8MWF7"/>
<feature type="domain" description="4'-phosphopantetheinyl transferase" evidence="3">
    <location>
        <begin position="118"/>
        <end position="208"/>
    </location>
</feature>
<dbReference type="InterPro" id="IPR037143">
    <property type="entry name" value="4-PPantetheinyl_Trfase_dom_sf"/>
</dbReference>
<dbReference type="Pfam" id="PF01648">
    <property type="entry name" value="ACPS"/>
    <property type="match status" value="1"/>
</dbReference>
<dbReference type="EMBL" id="CP031047">
    <property type="protein sequence ID" value="QDZ24691.1"/>
    <property type="molecule type" value="Genomic_DNA"/>
</dbReference>
<evidence type="ECO:0000313" key="5">
    <source>
        <dbReference type="Proteomes" id="UP000316726"/>
    </source>
</evidence>
<reference evidence="4 5" key="1">
    <citation type="submission" date="2018-07" db="EMBL/GenBank/DDBJ databases">
        <title>The complete nuclear genome of the prasinophyte Chloropicon primus (CCMP1205).</title>
        <authorList>
            <person name="Pombert J.-F."/>
            <person name="Otis C."/>
            <person name="Turmel M."/>
            <person name="Lemieux C."/>
        </authorList>
    </citation>
    <scope>NUCLEOTIDE SEQUENCE [LARGE SCALE GENOMIC DNA]</scope>
    <source>
        <strain evidence="4 5">CCMP1205</strain>
    </source>
</reference>
<protein>
    <recommendedName>
        <fullName evidence="1">holo-[acyl-carrier-protein] synthase</fullName>
        <ecNumber evidence="1">2.7.8.7</ecNumber>
    </recommendedName>
</protein>
<dbReference type="GO" id="GO:0005829">
    <property type="term" value="C:cytosol"/>
    <property type="evidence" value="ECO:0007669"/>
    <property type="project" value="TreeGrafter"/>
</dbReference>
<dbReference type="PANTHER" id="PTHR12215:SF15">
    <property type="entry name" value="4'-PHOSPHOPANTETHEINYL TRANSFERASE SUPERFAMILY-RELATED"/>
    <property type="match status" value="1"/>
</dbReference>
<gene>
    <name evidence="4" type="ORF">A3770_14p72090</name>
</gene>
<dbReference type="Proteomes" id="UP000316726">
    <property type="component" value="Chromosome 14"/>
</dbReference>
<evidence type="ECO:0000256" key="2">
    <source>
        <dbReference type="ARBA" id="ARBA00022679"/>
    </source>
</evidence>
<evidence type="ECO:0000256" key="1">
    <source>
        <dbReference type="ARBA" id="ARBA00013172"/>
    </source>
</evidence>
<name>A0A5B8MWF7_9CHLO</name>
<dbReference type="OrthoDB" id="498338at2759"/>
<dbReference type="InterPro" id="IPR050559">
    <property type="entry name" value="P-Pant_transferase_sf"/>
</dbReference>
<dbReference type="SUPFAM" id="SSF56214">
    <property type="entry name" value="4'-phosphopantetheinyl transferase"/>
    <property type="match status" value="2"/>
</dbReference>
<dbReference type="GO" id="GO:0008897">
    <property type="term" value="F:holo-[acyl-carrier-protein] synthase activity"/>
    <property type="evidence" value="ECO:0007669"/>
    <property type="project" value="UniProtKB-EC"/>
</dbReference>
<keyword evidence="2 4" id="KW-0808">Transferase</keyword>
<dbReference type="PANTHER" id="PTHR12215">
    <property type="entry name" value="PHOSPHOPANTETHEINE TRANSFERASE"/>
    <property type="match status" value="1"/>
</dbReference>